<feature type="transmembrane region" description="Helical" evidence="6">
    <location>
        <begin position="437"/>
        <end position="460"/>
    </location>
</feature>
<dbReference type="InterPro" id="IPR036259">
    <property type="entry name" value="MFS_trans_sf"/>
</dbReference>
<evidence type="ECO:0000256" key="4">
    <source>
        <dbReference type="ARBA" id="ARBA00022989"/>
    </source>
</evidence>
<feature type="transmembrane region" description="Helical" evidence="6">
    <location>
        <begin position="279"/>
        <end position="297"/>
    </location>
</feature>
<evidence type="ECO:0000256" key="5">
    <source>
        <dbReference type="ARBA" id="ARBA00023136"/>
    </source>
</evidence>
<feature type="transmembrane region" description="Helical" evidence="6">
    <location>
        <begin position="18"/>
        <end position="37"/>
    </location>
</feature>
<feature type="transmembrane region" description="Helical" evidence="6">
    <location>
        <begin position="370"/>
        <end position="393"/>
    </location>
</feature>
<dbReference type="PANTHER" id="PTHR23501">
    <property type="entry name" value="MAJOR FACILITATOR SUPERFAMILY"/>
    <property type="match status" value="1"/>
</dbReference>
<comment type="subcellular location">
    <subcellularLocation>
        <location evidence="1">Endomembrane system</location>
        <topology evidence="1">Multi-pass membrane protein</topology>
    </subcellularLocation>
</comment>
<dbReference type="OMA" id="THNVICA"/>
<protein>
    <submittedName>
        <fullName evidence="8">MFS general substrate transporter</fullName>
    </submittedName>
</protein>
<name>A0A137P923_CONC2</name>
<dbReference type="Proteomes" id="UP000070444">
    <property type="component" value="Unassembled WGS sequence"/>
</dbReference>
<keyword evidence="4 6" id="KW-1133">Transmembrane helix</keyword>
<feature type="transmembrane region" description="Helical" evidence="6">
    <location>
        <begin position="106"/>
        <end position="125"/>
    </location>
</feature>
<gene>
    <name evidence="8" type="ORF">CONCODRAFT_38238</name>
</gene>
<feature type="transmembrane region" description="Helical" evidence="6">
    <location>
        <begin position="49"/>
        <end position="68"/>
    </location>
</feature>
<feature type="transmembrane region" description="Helical" evidence="6">
    <location>
        <begin position="309"/>
        <end position="327"/>
    </location>
</feature>
<dbReference type="AlphaFoldDB" id="A0A137P923"/>
<dbReference type="OrthoDB" id="10021397at2759"/>
<evidence type="ECO:0000256" key="2">
    <source>
        <dbReference type="ARBA" id="ARBA00022448"/>
    </source>
</evidence>
<sequence length="465" mass="50484">MGIVVAGSIANDLKVGDSVTWIAVGNLLTVVALDPLYGRLSDAFGRRSVLLVVLSIFLVGELGSGLVSNLPLMVLFRAMSGVGGGGLLTLPYIIISDITTLERRGFYFGLLTITLILSNVVGIVGSGALAEYVSWKWVFLSNVPLTLITVVLAVFCLPLPVPKGSFWDKFKVVDWAGVGLLVSAICLTVLGTNWGGKVYPWDSPMVLGPLISAVVLLGILIYIEGWYVAHPLLPFHMFTHNVICACLSNFLMGAVWFSYSYYIPLYFEIVHSFNVIDSSYYLLLLMGSACLFSYGSVTFASRFKTYRPLMWAGGCFMLLGTGLMIIITHHTPYYLHIIFILMTSLGIGLNQQLVIITAQAGAPSHEVANATSFISFCLNMGGVVGLALVGAIFNNVLYKNLSKIPGDINVEHVMSTLSHVNTFPKDLVQPITEAYNAAFHFVYIGLLPFSVIALIALVCLKNLKI</sequence>
<evidence type="ECO:0000256" key="1">
    <source>
        <dbReference type="ARBA" id="ARBA00004127"/>
    </source>
</evidence>
<dbReference type="GO" id="GO:0022857">
    <property type="term" value="F:transmembrane transporter activity"/>
    <property type="evidence" value="ECO:0007669"/>
    <property type="project" value="InterPro"/>
</dbReference>
<dbReference type="Gene3D" id="1.20.1720.10">
    <property type="entry name" value="Multidrug resistance protein D"/>
    <property type="match status" value="1"/>
</dbReference>
<feature type="transmembrane region" description="Helical" evidence="6">
    <location>
        <begin position="172"/>
        <end position="194"/>
    </location>
</feature>
<accession>A0A137P923</accession>
<feature type="transmembrane region" description="Helical" evidence="6">
    <location>
        <begin position="137"/>
        <end position="160"/>
    </location>
</feature>
<dbReference type="GO" id="GO:0005886">
    <property type="term" value="C:plasma membrane"/>
    <property type="evidence" value="ECO:0007669"/>
    <property type="project" value="TreeGrafter"/>
</dbReference>
<keyword evidence="2" id="KW-0813">Transport</keyword>
<dbReference type="PROSITE" id="PS50850">
    <property type="entry name" value="MFS"/>
    <property type="match status" value="1"/>
</dbReference>
<keyword evidence="9" id="KW-1185">Reference proteome</keyword>
<feature type="domain" description="Major facilitator superfamily (MFS) profile" evidence="7">
    <location>
        <begin position="1"/>
        <end position="465"/>
    </location>
</feature>
<dbReference type="GO" id="GO:0012505">
    <property type="term" value="C:endomembrane system"/>
    <property type="evidence" value="ECO:0007669"/>
    <property type="project" value="UniProtKB-SubCell"/>
</dbReference>
<dbReference type="PANTHER" id="PTHR23501:SF191">
    <property type="entry name" value="VACUOLAR BASIC AMINO ACID TRANSPORTER 4"/>
    <property type="match status" value="1"/>
</dbReference>
<dbReference type="Pfam" id="PF07690">
    <property type="entry name" value="MFS_1"/>
    <property type="match status" value="1"/>
</dbReference>
<keyword evidence="3 6" id="KW-0812">Transmembrane</keyword>
<dbReference type="InterPro" id="IPR011701">
    <property type="entry name" value="MFS"/>
</dbReference>
<feature type="transmembrane region" description="Helical" evidence="6">
    <location>
        <begin position="206"/>
        <end position="229"/>
    </location>
</feature>
<dbReference type="STRING" id="796925.A0A137P923"/>
<dbReference type="InterPro" id="IPR020846">
    <property type="entry name" value="MFS_dom"/>
</dbReference>
<dbReference type="SUPFAM" id="SSF103473">
    <property type="entry name" value="MFS general substrate transporter"/>
    <property type="match status" value="1"/>
</dbReference>
<evidence type="ECO:0000313" key="8">
    <source>
        <dbReference type="EMBL" id="KXN71500.1"/>
    </source>
</evidence>
<keyword evidence="5 6" id="KW-0472">Membrane</keyword>
<feature type="transmembrane region" description="Helical" evidence="6">
    <location>
        <begin position="74"/>
        <end position="94"/>
    </location>
</feature>
<reference evidence="8 9" key="1">
    <citation type="journal article" date="2015" name="Genome Biol. Evol.">
        <title>Phylogenomic analyses indicate that early fungi evolved digesting cell walls of algal ancestors of land plants.</title>
        <authorList>
            <person name="Chang Y."/>
            <person name="Wang S."/>
            <person name="Sekimoto S."/>
            <person name="Aerts A.L."/>
            <person name="Choi C."/>
            <person name="Clum A."/>
            <person name="LaButti K.M."/>
            <person name="Lindquist E.A."/>
            <person name="Yee Ngan C."/>
            <person name="Ohm R.A."/>
            <person name="Salamov A.A."/>
            <person name="Grigoriev I.V."/>
            <person name="Spatafora J.W."/>
            <person name="Berbee M.L."/>
        </authorList>
    </citation>
    <scope>NUCLEOTIDE SEQUENCE [LARGE SCALE GENOMIC DNA]</scope>
    <source>
        <strain evidence="8 9">NRRL 28638</strain>
    </source>
</reference>
<dbReference type="Gene3D" id="1.20.1250.20">
    <property type="entry name" value="MFS general substrate transporter like domains"/>
    <property type="match status" value="1"/>
</dbReference>
<evidence type="ECO:0000313" key="9">
    <source>
        <dbReference type="Proteomes" id="UP000070444"/>
    </source>
</evidence>
<evidence type="ECO:0000256" key="3">
    <source>
        <dbReference type="ARBA" id="ARBA00022692"/>
    </source>
</evidence>
<feature type="transmembrane region" description="Helical" evidence="6">
    <location>
        <begin position="333"/>
        <end position="358"/>
    </location>
</feature>
<evidence type="ECO:0000259" key="7">
    <source>
        <dbReference type="PROSITE" id="PS50850"/>
    </source>
</evidence>
<proteinExistence type="predicted"/>
<feature type="transmembrane region" description="Helical" evidence="6">
    <location>
        <begin position="241"/>
        <end position="259"/>
    </location>
</feature>
<dbReference type="EMBL" id="KQ964473">
    <property type="protein sequence ID" value="KXN71500.1"/>
    <property type="molecule type" value="Genomic_DNA"/>
</dbReference>
<evidence type="ECO:0000256" key="6">
    <source>
        <dbReference type="SAM" id="Phobius"/>
    </source>
</evidence>
<organism evidence="8 9">
    <name type="scientific">Conidiobolus coronatus (strain ATCC 28846 / CBS 209.66 / NRRL 28638)</name>
    <name type="common">Delacroixia coronata</name>
    <dbReference type="NCBI Taxonomy" id="796925"/>
    <lineage>
        <taxon>Eukaryota</taxon>
        <taxon>Fungi</taxon>
        <taxon>Fungi incertae sedis</taxon>
        <taxon>Zoopagomycota</taxon>
        <taxon>Entomophthoromycotina</taxon>
        <taxon>Entomophthoromycetes</taxon>
        <taxon>Entomophthorales</taxon>
        <taxon>Ancylistaceae</taxon>
        <taxon>Conidiobolus</taxon>
    </lineage>
</organism>